<comment type="caution">
    <text evidence="2">The sequence shown here is derived from an EMBL/GenBank/DDBJ whole genome shotgun (WGS) entry which is preliminary data.</text>
</comment>
<dbReference type="Proteomes" id="UP000701853">
    <property type="component" value="Chromosome 4"/>
</dbReference>
<evidence type="ECO:0000259" key="1">
    <source>
        <dbReference type="Pfam" id="PF10536"/>
    </source>
</evidence>
<gene>
    <name evidence="2" type="ORF">CXB51_007871</name>
</gene>
<name>A0A8J5ZCH9_9ROSI</name>
<dbReference type="GO" id="GO:0010073">
    <property type="term" value="P:meristem maintenance"/>
    <property type="evidence" value="ECO:0007669"/>
    <property type="project" value="InterPro"/>
</dbReference>
<dbReference type="EMBL" id="JAHUZN010000004">
    <property type="protein sequence ID" value="KAG8496636.1"/>
    <property type="molecule type" value="Genomic_DNA"/>
</dbReference>
<accession>A0A8J5ZCH9</accession>
<reference evidence="2 3" key="1">
    <citation type="journal article" date="2021" name="bioRxiv">
        <title>The Gossypium anomalum genome as a resource for cotton improvement and evolutionary analysis of hybrid incompatibility.</title>
        <authorList>
            <person name="Grover C.E."/>
            <person name="Yuan D."/>
            <person name="Arick M.A."/>
            <person name="Miller E.R."/>
            <person name="Hu G."/>
            <person name="Peterson D.G."/>
            <person name="Wendel J.F."/>
            <person name="Udall J.A."/>
        </authorList>
    </citation>
    <scope>NUCLEOTIDE SEQUENCE [LARGE SCALE GENOMIC DNA]</scope>
    <source>
        <strain evidence="2">JFW-Udall</strain>
        <tissue evidence="2">Leaf</tissue>
    </source>
</reference>
<dbReference type="Pfam" id="PF10536">
    <property type="entry name" value="PMD"/>
    <property type="match status" value="1"/>
</dbReference>
<feature type="domain" description="Aminotransferase-like plant mobile" evidence="1">
    <location>
        <begin position="40"/>
        <end position="243"/>
    </location>
</feature>
<keyword evidence="3" id="KW-1185">Reference proteome</keyword>
<sequence length="280" mass="32135">MAKAFPQKRVSTRVFYPQRSFKILTVRGPTRVHREVETRDTFHLPYGEYTITLEDVQLQLRLPVDGLVLIVSTPSIDWGAICYDILGVILDHIYGDLIKMGWLRDTFLKSEDDSTEVERIQYARAYIIEIIGGYPMLDLSRNLIHLRWLLKLVDFRVVGELSWGFAMLATLYREMCKAMKPNKTKIGGCLSLLQSWARFHFLFLRPRVNHPYTFPLITRWNHSTSYVGIPTALEDIRLVLNQRSEAHGGSINSTYTITGPNASSNDAHITTPLNYARCVS</sequence>
<dbReference type="InterPro" id="IPR019557">
    <property type="entry name" value="AminoTfrase-like_pln_mobile"/>
</dbReference>
<organism evidence="2 3">
    <name type="scientific">Gossypium anomalum</name>
    <dbReference type="NCBI Taxonomy" id="47600"/>
    <lineage>
        <taxon>Eukaryota</taxon>
        <taxon>Viridiplantae</taxon>
        <taxon>Streptophyta</taxon>
        <taxon>Embryophyta</taxon>
        <taxon>Tracheophyta</taxon>
        <taxon>Spermatophyta</taxon>
        <taxon>Magnoliopsida</taxon>
        <taxon>eudicotyledons</taxon>
        <taxon>Gunneridae</taxon>
        <taxon>Pentapetalae</taxon>
        <taxon>rosids</taxon>
        <taxon>malvids</taxon>
        <taxon>Malvales</taxon>
        <taxon>Malvaceae</taxon>
        <taxon>Malvoideae</taxon>
        <taxon>Gossypium</taxon>
    </lineage>
</organism>
<dbReference type="PANTHER" id="PTHR46033">
    <property type="entry name" value="PROTEIN MAIN-LIKE 2"/>
    <property type="match status" value="1"/>
</dbReference>
<evidence type="ECO:0000313" key="2">
    <source>
        <dbReference type="EMBL" id="KAG8496636.1"/>
    </source>
</evidence>
<protein>
    <recommendedName>
        <fullName evidence="1">Aminotransferase-like plant mobile domain-containing protein</fullName>
    </recommendedName>
</protein>
<dbReference type="OrthoDB" id="1287750at2759"/>
<dbReference type="AlphaFoldDB" id="A0A8J5ZCH9"/>
<dbReference type="PANTHER" id="PTHR46033:SF8">
    <property type="entry name" value="PROTEIN MAINTENANCE OF MERISTEMS-LIKE"/>
    <property type="match status" value="1"/>
</dbReference>
<dbReference type="InterPro" id="IPR044824">
    <property type="entry name" value="MAIN-like"/>
</dbReference>
<proteinExistence type="predicted"/>
<evidence type="ECO:0000313" key="3">
    <source>
        <dbReference type="Proteomes" id="UP000701853"/>
    </source>
</evidence>